<feature type="chain" id="PRO_5008588848" description="Secreted protein" evidence="1">
    <location>
        <begin position="21"/>
        <end position="77"/>
    </location>
</feature>
<sequence>MWGLVSVWFWASFFFPCGIGIGQSTPRDLEISHFFFICLSHLVGKPQDLVEIVKMMFPALECRQTLRVPWRLVHTEN</sequence>
<dbReference type="Gramene" id="KXG22975">
    <property type="protein sequence ID" value="KXG22975"/>
    <property type="gene ID" value="SORBI_3008G037400"/>
</dbReference>
<dbReference type="Proteomes" id="UP000000768">
    <property type="component" value="Chromosome 8"/>
</dbReference>
<feature type="signal peptide" evidence="1">
    <location>
        <begin position="1"/>
        <end position="20"/>
    </location>
</feature>
<proteinExistence type="predicted"/>
<keyword evidence="1" id="KW-0732">Signal</keyword>
<organism evidence="2 3">
    <name type="scientific">Sorghum bicolor</name>
    <name type="common">Sorghum</name>
    <name type="synonym">Sorghum vulgare</name>
    <dbReference type="NCBI Taxonomy" id="4558"/>
    <lineage>
        <taxon>Eukaryota</taxon>
        <taxon>Viridiplantae</taxon>
        <taxon>Streptophyta</taxon>
        <taxon>Embryophyta</taxon>
        <taxon>Tracheophyta</taxon>
        <taxon>Spermatophyta</taxon>
        <taxon>Magnoliopsida</taxon>
        <taxon>Liliopsida</taxon>
        <taxon>Poales</taxon>
        <taxon>Poaceae</taxon>
        <taxon>PACMAD clade</taxon>
        <taxon>Panicoideae</taxon>
        <taxon>Andropogonodae</taxon>
        <taxon>Andropogoneae</taxon>
        <taxon>Sorghinae</taxon>
        <taxon>Sorghum</taxon>
    </lineage>
</organism>
<name>A0A1B6PBX1_SORBI</name>
<dbReference type="EMBL" id="CM000767">
    <property type="protein sequence ID" value="KXG22975.1"/>
    <property type="molecule type" value="Genomic_DNA"/>
</dbReference>
<keyword evidence="3" id="KW-1185">Reference proteome</keyword>
<reference evidence="3" key="2">
    <citation type="journal article" date="2018" name="Plant J.">
        <title>The Sorghum bicolor reference genome: improved assembly, gene annotations, a transcriptome atlas, and signatures of genome organization.</title>
        <authorList>
            <person name="McCormick R.F."/>
            <person name="Truong S.K."/>
            <person name="Sreedasyam A."/>
            <person name="Jenkins J."/>
            <person name="Shu S."/>
            <person name="Sims D."/>
            <person name="Kennedy M."/>
            <person name="Amirebrahimi M."/>
            <person name="Weers B.D."/>
            <person name="McKinley B."/>
            <person name="Mattison A."/>
            <person name="Morishige D.T."/>
            <person name="Grimwood J."/>
            <person name="Schmutz J."/>
            <person name="Mullet J.E."/>
        </authorList>
    </citation>
    <scope>NUCLEOTIDE SEQUENCE [LARGE SCALE GENOMIC DNA]</scope>
    <source>
        <strain evidence="3">cv. BTx623</strain>
    </source>
</reference>
<dbReference type="AlphaFoldDB" id="A0A1B6PBX1"/>
<evidence type="ECO:0000313" key="3">
    <source>
        <dbReference type="Proteomes" id="UP000000768"/>
    </source>
</evidence>
<reference evidence="2 3" key="1">
    <citation type="journal article" date="2009" name="Nature">
        <title>The Sorghum bicolor genome and the diversification of grasses.</title>
        <authorList>
            <person name="Paterson A.H."/>
            <person name="Bowers J.E."/>
            <person name="Bruggmann R."/>
            <person name="Dubchak I."/>
            <person name="Grimwood J."/>
            <person name="Gundlach H."/>
            <person name="Haberer G."/>
            <person name="Hellsten U."/>
            <person name="Mitros T."/>
            <person name="Poliakov A."/>
            <person name="Schmutz J."/>
            <person name="Spannagl M."/>
            <person name="Tang H."/>
            <person name="Wang X."/>
            <person name="Wicker T."/>
            <person name="Bharti A.K."/>
            <person name="Chapman J."/>
            <person name="Feltus F.A."/>
            <person name="Gowik U."/>
            <person name="Grigoriev I.V."/>
            <person name="Lyons E."/>
            <person name="Maher C.A."/>
            <person name="Martis M."/>
            <person name="Narechania A."/>
            <person name="Otillar R.P."/>
            <person name="Penning B.W."/>
            <person name="Salamov A.A."/>
            <person name="Wang Y."/>
            <person name="Zhang L."/>
            <person name="Carpita N.C."/>
            <person name="Freeling M."/>
            <person name="Gingle A.R."/>
            <person name="Hash C.T."/>
            <person name="Keller B."/>
            <person name="Klein P."/>
            <person name="Kresovich S."/>
            <person name="McCann M.C."/>
            <person name="Ming R."/>
            <person name="Peterson D.G."/>
            <person name="Mehboob-ur-Rahman"/>
            <person name="Ware D."/>
            <person name="Westhoff P."/>
            <person name="Mayer K.F."/>
            <person name="Messing J."/>
            <person name="Rokhsar D.S."/>
        </authorList>
    </citation>
    <scope>NUCLEOTIDE SEQUENCE [LARGE SCALE GENOMIC DNA]</scope>
    <source>
        <strain evidence="3">cv. BTx623</strain>
    </source>
</reference>
<gene>
    <name evidence="2" type="ORF">SORBI_3008G037400</name>
</gene>
<evidence type="ECO:0000256" key="1">
    <source>
        <dbReference type="SAM" id="SignalP"/>
    </source>
</evidence>
<evidence type="ECO:0000313" key="2">
    <source>
        <dbReference type="EMBL" id="KXG22975.1"/>
    </source>
</evidence>
<accession>A0A1B6PBX1</accession>
<protein>
    <recommendedName>
        <fullName evidence="4">Secreted protein</fullName>
    </recommendedName>
</protein>
<dbReference type="InParanoid" id="A0A1B6PBX1"/>
<evidence type="ECO:0008006" key="4">
    <source>
        <dbReference type="Google" id="ProtNLM"/>
    </source>
</evidence>